<dbReference type="PROSITE" id="PS51257">
    <property type="entry name" value="PROKAR_LIPOPROTEIN"/>
    <property type="match status" value="1"/>
</dbReference>
<feature type="signal peptide" evidence="1">
    <location>
        <begin position="1"/>
        <end position="17"/>
    </location>
</feature>
<dbReference type="PANTHER" id="PTHR31157:SF1">
    <property type="entry name" value="SCP DOMAIN-CONTAINING PROTEIN"/>
    <property type="match status" value="1"/>
</dbReference>
<dbReference type="Gene3D" id="3.40.33.10">
    <property type="entry name" value="CAP"/>
    <property type="match status" value="1"/>
</dbReference>
<dbReference type="SUPFAM" id="SSF55797">
    <property type="entry name" value="PR-1-like"/>
    <property type="match status" value="1"/>
</dbReference>
<evidence type="ECO:0000256" key="1">
    <source>
        <dbReference type="SAM" id="SignalP"/>
    </source>
</evidence>
<dbReference type="InterPro" id="IPR014044">
    <property type="entry name" value="CAP_dom"/>
</dbReference>
<keyword evidence="4" id="KW-1185">Reference proteome</keyword>
<gene>
    <name evidence="3" type="ORF">H4P12_10020</name>
</gene>
<organism evidence="3 4">
    <name type="scientific">Paracoccus amoyensis</name>
    <dbReference type="NCBI Taxonomy" id="2760093"/>
    <lineage>
        <taxon>Bacteria</taxon>
        <taxon>Pseudomonadati</taxon>
        <taxon>Pseudomonadota</taxon>
        <taxon>Alphaproteobacteria</taxon>
        <taxon>Rhodobacterales</taxon>
        <taxon>Paracoccaceae</taxon>
        <taxon>Paracoccus</taxon>
    </lineage>
</organism>
<dbReference type="PANTHER" id="PTHR31157">
    <property type="entry name" value="SCP DOMAIN-CONTAINING PROTEIN"/>
    <property type="match status" value="1"/>
</dbReference>
<reference evidence="3" key="1">
    <citation type="submission" date="2020-08" db="EMBL/GenBank/DDBJ databases">
        <title>Paracoccus amoyensis sp. nov., isolated from the surface seawater at coast of Xiamen, Fujian.</title>
        <authorList>
            <person name="Lyu L."/>
        </authorList>
    </citation>
    <scope>NUCLEOTIDE SEQUENCE</scope>
    <source>
        <strain evidence="3">11-3</strain>
    </source>
</reference>
<protein>
    <submittedName>
        <fullName evidence="3">CAP domain-containing protein</fullName>
    </submittedName>
</protein>
<evidence type="ECO:0000259" key="2">
    <source>
        <dbReference type="Pfam" id="PF00188"/>
    </source>
</evidence>
<evidence type="ECO:0000313" key="3">
    <source>
        <dbReference type="EMBL" id="MBC9247047.1"/>
    </source>
</evidence>
<dbReference type="Pfam" id="PF00188">
    <property type="entry name" value="CAP"/>
    <property type="match status" value="1"/>
</dbReference>
<name>A0A926GHD1_9RHOB</name>
<feature type="domain" description="SCP" evidence="2">
    <location>
        <begin position="55"/>
        <end position="166"/>
    </location>
</feature>
<dbReference type="CDD" id="cd05379">
    <property type="entry name" value="CAP_bacterial"/>
    <property type="match status" value="1"/>
</dbReference>
<dbReference type="Proteomes" id="UP000608594">
    <property type="component" value="Unassembled WGS sequence"/>
</dbReference>
<comment type="caution">
    <text evidence="3">The sequence shown here is derived from an EMBL/GenBank/DDBJ whole genome shotgun (WGS) entry which is preliminary data.</text>
</comment>
<dbReference type="RefSeq" id="WP_187793553.1">
    <property type="nucleotide sequence ID" value="NZ_JACOQL010000003.1"/>
</dbReference>
<dbReference type="InterPro" id="IPR035940">
    <property type="entry name" value="CAP_sf"/>
</dbReference>
<keyword evidence="1" id="KW-0732">Signal</keyword>
<sequence length="174" mass="17817">MSLRLATIAMIAVAAFAGCNRSGSAEDDMFADAEADGVSAGMCGGDASLQQAMIDAANQERGSQQKSILEADEKLNLIAQAHACDIVGQGQPSVTGSDGTNIVDRARSAGFPTCGVAQLVAVGGSAEAVARRWAVSMPHRAELLGQVSDKIGAGAARGPDGRIWWSLVLGDDCR</sequence>
<dbReference type="AlphaFoldDB" id="A0A926GHD1"/>
<evidence type="ECO:0000313" key="4">
    <source>
        <dbReference type="Proteomes" id="UP000608594"/>
    </source>
</evidence>
<proteinExistence type="predicted"/>
<dbReference type="EMBL" id="JACOQL010000003">
    <property type="protein sequence ID" value="MBC9247047.1"/>
    <property type="molecule type" value="Genomic_DNA"/>
</dbReference>
<feature type="chain" id="PRO_5037611761" evidence="1">
    <location>
        <begin position="18"/>
        <end position="174"/>
    </location>
</feature>
<accession>A0A926GHD1</accession>